<dbReference type="PANTHER" id="PTHR11511:SF5">
    <property type="entry name" value="FAT-BODY PROTEIN 1-RELATED"/>
    <property type="match status" value="1"/>
</dbReference>
<feature type="domain" description="Hemocyanin N-terminal" evidence="7">
    <location>
        <begin position="31"/>
        <end position="152"/>
    </location>
</feature>
<evidence type="ECO:0000313" key="10">
    <source>
        <dbReference type="EnsemblMetazoa" id="NP_001243953.1"/>
    </source>
</evidence>
<sequence length="696" mass="82852">MKTVLILAGLIALALSSTVPEFKTTPVDAAFVEKQKKILSLFYNVNEINYEAEYYKVAQDFNIEASKDCYTNMKAYENFMMMYKVGFLPKNLEFSIFYEKMREEAIALFKLFYYAKDFECFYKTACYARVYMNQGMFLYAYYIAIIQRSDTASFVLPAPYEAYPQYFVNMEVKNKMDYVKMMDGCLDEKICYNYGIIKENEQFVMYANYSNSLTYPNNEDRIAYLTEDVGLNAYYYYFHSHLPFWWNSGKYGAFKERRGEIYFFFYQQLLARYYMERLTNGLGKIPEFSWYSPLRTGYLPPFNSFYYPFAQRSNDYELHTEKNYEEIRFLDIYEKTFFQYLQQGHFKAFDKKIDLHSSKAVNFVGNYWQTNADLFEEDFLQFYQRSYEVNARRVLGAAPKPFNQYTFIPSALDFYQTSARDPAFYQLYKRIVQYIIEFKQYQVPYTQEALHFVGLKISDVKVDKMVTFFDHFDFDAFNTVYFSKEELKSSPHGYKVRQPRLNHKPFTVTIDIKSDVATNAVVKMFLGPKYDENGFPFSLEDNWMNFYELDWFVQKVNPGQSQITRSSTDFAFFKEDSLPMAEIYKLLDQGKIPTDMFNSSDTMPSRLMLPKGTYDGFPFQLFVFVYPYEPTPKESEPFKSVVPDNKPFGYPFDRPVLPQYFKQPNMFFKKVLVYHEGELFPYLFNIPHYTPDKAQL</sequence>
<dbReference type="EMBL" id="JN581664">
    <property type="protein sequence ID" value="AET36899.1"/>
    <property type="molecule type" value="mRNA"/>
</dbReference>
<evidence type="ECO:0000256" key="1">
    <source>
        <dbReference type="ARBA" id="ARBA00004613"/>
    </source>
</evidence>
<dbReference type="Pfam" id="PF03722">
    <property type="entry name" value="Hemocyanin_N"/>
    <property type="match status" value="1"/>
</dbReference>
<dbReference type="GO" id="GO:0045735">
    <property type="term" value="F:nutrient reservoir activity"/>
    <property type="evidence" value="ECO:0007669"/>
    <property type="project" value="UniProtKB-KW"/>
</dbReference>
<keyword evidence="5" id="KW-0732">Signal</keyword>
<dbReference type="InterPro" id="IPR037020">
    <property type="entry name" value="Hemocyanin_C_sf"/>
</dbReference>
<comment type="similarity">
    <text evidence="4">Belongs to the hemocyanin family.</text>
</comment>
<name>G9I6Y1_BOMMO</name>
<dbReference type="EnsemblMetazoa" id="NM_001257024.2">
    <property type="protein sequence ID" value="NP_001243953.1"/>
    <property type="gene ID" value="GeneID_100862800"/>
</dbReference>
<organism evidence="9">
    <name type="scientific">Bombyx mori</name>
    <name type="common">Silk moth</name>
    <dbReference type="NCBI Taxonomy" id="7091"/>
    <lineage>
        <taxon>Eukaryota</taxon>
        <taxon>Metazoa</taxon>
        <taxon>Ecdysozoa</taxon>
        <taxon>Arthropoda</taxon>
        <taxon>Hexapoda</taxon>
        <taxon>Insecta</taxon>
        <taxon>Pterygota</taxon>
        <taxon>Neoptera</taxon>
        <taxon>Endopterygota</taxon>
        <taxon>Lepidoptera</taxon>
        <taxon>Glossata</taxon>
        <taxon>Ditrysia</taxon>
        <taxon>Bombycoidea</taxon>
        <taxon>Bombycidae</taxon>
        <taxon>Bombycinae</taxon>
        <taxon>Bombyx</taxon>
    </lineage>
</organism>
<keyword evidence="2" id="KW-0964">Secreted</keyword>
<feature type="domain" description="Hemocyanin C-terminal" evidence="8">
    <location>
        <begin position="444"/>
        <end position="675"/>
    </location>
</feature>
<evidence type="ECO:0000313" key="11">
    <source>
        <dbReference type="Proteomes" id="UP000005204"/>
    </source>
</evidence>
<reference evidence="9" key="2">
    <citation type="submission" date="2011-08" db="EMBL/GenBank/DDBJ databases">
        <authorList>
            <person name="Gao K."/>
            <person name="Guo X."/>
            <person name="Deng X."/>
        </authorList>
    </citation>
    <scope>NUCLEOTIDE SEQUENCE</scope>
</reference>
<evidence type="ECO:0000259" key="8">
    <source>
        <dbReference type="Pfam" id="PF03723"/>
    </source>
</evidence>
<dbReference type="SUPFAM" id="SSF48056">
    <property type="entry name" value="Di-copper centre-containing domain"/>
    <property type="match status" value="1"/>
</dbReference>
<dbReference type="Proteomes" id="UP000005204">
    <property type="component" value="Unassembled WGS sequence"/>
</dbReference>
<evidence type="ECO:0000259" key="7">
    <source>
        <dbReference type="Pfam" id="PF03722"/>
    </source>
</evidence>
<dbReference type="KEGG" id="bmor:100862800"/>
<evidence type="ECO:0000256" key="4">
    <source>
        <dbReference type="ARBA" id="ARBA00038082"/>
    </source>
</evidence>
<evidence type="ECO:0000256" key="5">
    <source>
        <dbReference type="SAM" id="SignalP"/>
    </source>
</evidence>
<dbReference type="GO" id="GO:0005615">
    <property type="term" value="C:extracellular space"/>
    <property type="evidence" value="ECO:0007669"/>
    <property type="project" value="UniProtKB-ARBA"/>
</dbReference>
<keyword evidence="3" id="KW-0758">Storage protein</keyword>
<reference evidence="10" key="3">
    <citation type="submission" date="2022-06" db="UniProtKB">
        <authorList>
            <consortium name="EnsemblMetazoa"/>
        </authorList>
    </citation>
    <scope>IDENTIFICATION</scope>
    <source>
        <strain evidence="10">p50T (Dazao)</strain>
    </source>
</reference>
<dbReference type="InterPro" id="IPR008922">
    <property type="entry name" value="Di-copper_centre_dom_sf"/>
</dbReference>
<dbReference type="PROSITE" id="PS00210">
    <property type="entry name" value="HEMOCYANIN_2"/>
    <property type="match status" value="1"/>
</dbReference>
<dbReference type="Pfam" id="PF00372">
    <property type="entry name" value="Hemocyanin_M"/>
    <property type="match status" value="1"/>
</dbReference>
<dbReference type="AlphaFoldDB" id="G9I6Y1"/>
<evidence type="ECO:0000259" key="6">
    <source>
        <dbReference type="Pfam" id="PF00372"/>
    </source>
</evidence>
<feature type="domain" description="Hemocyanin middle" evidence="6">
    <location>
        <begin position="158"/>
        <end position="434"/>
    </location>
</feature>
<evidence type="ECO:0000256" key="3">
    <source>
        <dbReference type="ARBA" id="ARBA00022761"/>
    </source>
</evidence>
<accession>G9I6Y1</accession>
<evidence type="ECO:0000313" key="9">
    <source>
        <dbReference type="EMBL" id="AET36899.1"/>
    </source>
</evidence>
<dbReference type="PANTHER" id="PTHR11511">
    <property type="entry name" value="LARVAL STORAGE PROTEIN/PHENOLOXIDASE"/>
    <property type="match status" value="1"/>
</dbReference>
<reference evidence="11" key="1">
    <citation type="journal article" date="2008" name="Insect Biochem. Mol. Biol.">
        <title>The genome of a lepidopteran model insect, the silkworm Bombyx mori.</title>
        <authorList>
            <consortium name="International Silkworm Genome Consortium"/>
        </authorList>
    </citation>
    <scope>NUCLEOTIDE SEQUENCE [LARGE SCALE GENOMIC DNA]</scope>
    <source>
        <strain evidence="11">p50T</strain>
    </source>
</reference>
<dbReference type="InterPro" id="IPR036697">
    <property type="entry name" value="Hemocyanin_N_sf"/>
</dbReference>
<dbReference type="SUPFAM" id="SSF81296">
    <property type="entry name" value="E set domains"/>
    <property type="match status" value="1"/>
</dbReference>
<dbReference type="HOGENOM" id="CLU_012213_1_0_1"/>
<proteinExistence type="evidence at transcript level"/>
<keyword evidence="11" id="KW-1185">Reference proteome</keyword>
<evidence type="ECO:0000256" key="2">
    <source>
        <dbReference type="ARBA" id="ARBA00022525"/>
    </source>
</evidence>
<dbReference type="SUPFAM" id="SSF48050">
    <property type="entry name" value="Hemocyanin, N-terminal domain"/>
    <property type="match status" value="1"/>
</dbReference>
<dbReference type="Gene3D" id="2.60.40.1520">
    <property type="entry name" value="Hemocyanin, C-terminal domain"/>
    <property type="match status" value="1"/>
</dbReference>
<dbReference type="InterPro" id="IPR000896">
    <property type="entry name" value="Hemocyanin/hexamerin_mid_dom"/>
</dbReference>
<protein>
    <submittedName>
        <fullName evidence="9">Arylphorin</fullName>
    </submittedName>
</protein>
<feature type="chain" id="PRO_5036282612" evidence="5">
    <location>
        <begin position="17"/>
        <end position="696"/>
    </location>
</feature>
<dbReference type="Pfam" id="PF03723">
    <property type="entry name" value="Hemocyanin_C"/>
    <property type="match status" value="1"/>
</dbReference>
<dbReference type="InterPro" id="IPR013788">
    <property type="entry name" value="Hemocyanin/hexamerin"/>
</dbReference>
<comment type="subcellular location">
    <subcellularLocation>
        <location evidence="1">Secreted</location>
    </subcellularLocation>
</comment>
<dbReference type="PRINTS" id="PR00187">
    <property type="entry name" value="HAEMOCYANIN"/>
</dbReference>
<gene>
    <name evidence="10" type="primary">100862800</name>
</gene>
<dbReference type="Gene3D" id="1.10.1280.10">
    <property type="entry name" value="Di-copper center containing domain from catechol oxidase"/>
    <property type="match status" value="1"/>
</dbReference>
<dbReference type="OrthoDB" id="6371642at2759"/>
<dbReference type="InterPro" id="IPR005204">
    <property type="entry name" value="Hemocyanin_N"/>
</dbReference>
<dbReference type="SMR" id="G9I6Y1"/>
<dbReference type="Gene3D" id="1.20.1370.10">
    <property type="entry name" value="Hemocyanin, N-terminal domain"/>
    <property type="match status" value="1"/>
</dbReference>
<dbReference type="InterPro" id="IPR014756">
    <property type="entry name" value="Ig_E-set"/>
</dbReference>
<feature type="signal peptide" evidence="5">
    <location>
        <begin position="1"/>
        <end position="16"/>
    </location>
</feature>
<dbReference type="InterPro" id="IPR005203">
    <property type="entry name" value="Hemocyanin_C"/>
</dbReference>